<dbReference type="GO" id="GO:0016779">
    <property type="term" value="F:nucleotidyltransferase activity"/>
    <property type="evidence" value="ECO:0007669"/>
    <property type="project" value="UniProtKB-KW"/>
</dbReference>
<dbReference type="SMART" id="SM00450">
    <property type="entry name" value="RHOD"/>
    <property type="match status" value="1"/>
</dbReference>
<dbReference type="EMBL" id="CP036263">
    <property type="protein sequence ID" value="QDS98393.1"/>
    <property type="molecule type" value="Genomic_DNA"/>
</dbReference>
<dbReference type="KEGG" id="amob:HG15A2_16670"/>
<dbReference type="Proteomes" id="UP000319852">
    <property type="component" value="Chromosome"/>
</dbReference>
<gene>
    <name evidence="2" type="primary">moeZ</name>
    <name evidence="2" type="ORF">HG15A2_16670</name>
</gene>
<dbReference type="RefSeq" id="WP_145059506.1">
    <property type="nucleotide sequence ID" value="NZ_CP036263.1"/>
</dbReference>
<keyword evidence="2" id="KW-0548">Nucleotidyltransferase</keyword>
<dbReference type="Pfam" id="PF00581">
    <property type="entry name" value="Rhodanese"/>
    <property type="match status" value="1"/>
</dbReference>
<proteinExistence type="predicted"/>
<dbReference type="InterPro" id="IPR001763">
    <property type="entry name" value="Rhodanese-like_dom"/>
</dbReference>
<dbReference type="InterPro" id="IPR036873">
    <property type="entry name" value="Rhodanese-like_dom_sf"/>
</dbReference>
<accession>A0A517MU27</accession>
<dbReference type="AlphaFoldDB" id="A0A517MU27"/>
<keyword evidence="2" id="KW-0808">Transferase</keyword>
<evidence type="ECO:0000313" key="3">
    <source>
        <dbReference type="Proteomes" id="UP000319852"/>
    </source>
</evidence>
<name>A0A517MU27_9BACT</name>
<dbReference type="PROSITE" id="PS50206">
    <property type="entry name" value="RHODANESE_3"/>
    <property type="match status" value="1"/>
</dbReference>
<sequence>MNQLPLEVTCQDVKQSLDASEDFVFLDCREAVEYETAKIEAATLLPMSELSERVGELDGKQGERIVVHCHHGGRSLQVANWLREQGYTGAQSMAGGIEVWALEVDVSVPRY</sequence>
<dbReference type="PANTHER" id="PTHR43031:SF17">
    <property type="entry name" value="SULFURTRANSFERASE YTWF-RELATED"/>
    <property type="match status" value="1"/>
</dbReference>
<dbReference type="PANTHER" id="PTHR43031">
    <property type="entry name" value="FAD-DEPENDENT OXIDOREDUCTASE"/>
    <property type="match status" value="1"/>
</dbReference>
<feature type="domain" description="Rhodanese" evidence="1">
    <location>
        <begin position="19"/>
        <end position="109"/>
    </location>
</feature>
<dbReference type="OrthoDB" id="9800872at2"/>
<dbReference type="InterPro" id="IPR050229">
    <property type="entry name" value="GlpE_sulfurtransferase"/>
</dbReference>
<dbReference type="SUPFAM" id="SSF52821">
    <property type="entry name" value="Rhodanese/Cell cycle control phosphatase"/>
    <property type="match status" value="1"/>
</dbReference>
<evidence type="ECO:0000313" key="2">
    <source>
        <dbReference type="EMBL" id="QDS98393.1"/>
    </source>
</evidence>
<reference evidence="2 3" key="1">
    <citation type="submission" date="2019-02" db="EMBL/GenBank/DDBJ databases">
        <title>Deep-cultivation of Planctomycetes and their phenomic and genomic characterization uncovers novel biology.</title>
        <authorList>
            <person name="Wiegand S."/>
            <person name="Jogler M."/>
            <person name="Boedeker C."/>
            <person name="Pinto D."/>
            <person name="Vollmers J."/>
            <person name="Rivas-Marin E."/>
            <person name="Kohn T."/>
            <person name="Peeters S.H."/>
            <person name="Heuer A."/>
            <person name="Rast P."/>
            <person name="Oberbeckmann S."/>
            <person name="Bunk B."/>
            <person name="Jeske O."/>
            <person name="Meyerdierks A."/>
            <person name="Storesund J.E."/>
            <person name="Kallscheuer N."/>
            <person name="Luecker S."/>
            <person name="Lage O.M."/>
            <person name="Pohl T."/>
            <person name="Merkel B.J."/>
            <person name="Hornburger P."/>
            <person name="Mueller R.-W."/>
            <person name="Bruemmer F."/>
            <person name="Labrenz M."/>
            <person name="Spormann A.M."/>
            <person name="Op den Camp H."/>
            <person name="Overmann J."/>
            <person name="Amann R."/>
            <person name="Jetten M.S.M."/>
            <person name="Mascher T."/>
            <person name="Medema M.H."/>
            <person name="Devos D.P."/>
            <person name="Kaster A.-K."/>
            <person name="Ovreas L."/>
            <person name="Rohde M."/>
            <person name="Galperin M.Y."/>
            <person name="Jogler C."/>
        </authorList>
    </citation>
    <scope>NUCLEOTIDE SEQUENCE [LARGE SCALE GENOMIC DNA]</scope>
    <source>
        <strain evidence="2 3">HG15A2</strain>
    </source>
</reference>
<evidence type="ECO:0000259" key="1">
    <source>
        <dbReference type="PROSITE" id="PS50206"/>
    </source>
</evidence>
<organism evidence="2 3">
    <name type="scientific">Adhaeretor mobilis</name>
    <dbReference type="NCBI Taxonomy" id="1930276"/>
    <lineage>
        <taxon>Bacteria</taxon>
        <taxon>Pseudomonadati</taxon>
        <taxon>Planctomycetota</taxon>
        <taxon>Planctomycetia</taxon>
        <taxon>Pirellulales</taxon>
        <taxon>Lacipirellulaceae</taxon>
        <taxon>Adhaeretor</taxon>
    </lineage>
</organism>
<keyword evidence="3" id="KW-1185">Reference proteome</keyword>
<dbReference type="Gene3D" id="3.40.250.10">
    <property type="entry name" value="Rhodanese-like domain"/>
    <property type="match status" value="1"/>
</dbReference>
<protein>
    <submittedName>
        <fullName evidence="2">Putative adenylyltransferase/sulfurtransferase MoeZ</fullName>
    </submittedName>
</protein>